<dbReference type="GO" id="GO:0016818">
    <property type="term" value="F:hydrolase activity, acting on acid anhydrides, in phosphorus-containing anhydrides"/>
    <property type="evidence" value="ECO:0007669"/>
    <property type="project" value="InterPro"/>
</dbReference>
<dbReference type="OrthoDB" id="19182at2759"/>
<dbReference type="InterPro" id="IPR006555">
    <property type="entry name" value="ATP-dep_Helicase_C"/>
</dbReference>
<dbReference type="GO" id="GO:0005524">
    <property type="term" value="F:ATP binding"/>
    <property type="evidence" value="ECO:0007669"/>
    <property type="project" value="UniProtKB-KW"/>
</dbReference>
<reference evidence="13" key="2">
    <citation type="submission" date="2013-10" db="EMBL/GenBank/DDBJ databases">
        <authorList>
            <person name="Aslett M."/>
        </authorList>
    </citation>
    <scope>NUCLEOTIDE SEQUENCE</scope>
    <source>
        <strain evidence="13">Houghton</strain>
    </source>
</reference>
<keyword evidence="4" id="KW-0547">Nucleotide-binding</keyword>
<reference evidence="13" key="1">
    <citation type="submission" date="2013-10" db="EMBL/GenBank/DDBJ databases">
        <title>Genomic analysis of the causative agents of coccidiosis in chickens.</title>
        <authorList>
            <person name="Reid A.J."/>
            <person name="Blake D."/>
            <person name="Billington K."/>
            <person name="Browne H."/>
            <person name="Dunn M."/>
            <person name="Hung S."/>
            <person name="Kawahara F."/>
            <person name="Miranda-Saavedra D."/>
            <person name="Mourier T."/>
            <person name="Nagra H."/>
            <person name="Otto T.D."/>
            <person name="Rawlings N."/>
            <person name="Sanchez A."/>
            <person name="Sanders M."/>
            <person name="Subramaniam C."/>
            <person name="Tay Y."/>
            <person name="Dear P."/>
            <person name="Doerig C."/>
            <person name="Gruber A."/>
            <person name="Parkinson J."/>
            <person name="Shirley M."/>
            <person name="Wan K.L."/>
            <person name="Berriman M."/>
            <person name="Tomley F."/>
            <person name="Pain A."/>
        </authorList>
    </citation>
    <scope>NUCLEOTIDE SEQUENCE</scope>
    <source>
        <strain evidence="13">Houghton</strain>
    </source>
</reference>
<keyword evidence="14" id="KW-1185">Reference proteome</keyword>
<evidence type="ECO:0000256" key="5">
    <source>
        <dbReference type="ARBA" id="ARBA00022801"/>
    </source>
</evidence>
<evidence type="ECO:0000256" key="1">
    <source>
        <dbReference type="ARBA" id="ARBA00001966"/>
    </source>
</evidence>
<comment type="similarity">
    <text evidence="2">Belongs to the DEAD box helicase family. DEAH subfamily. DDX11/CHL1 sub-subfamily.</text>
</comment>
<protein>
    <submittedName>
        <fullName evidence="13">Helicase, putative</fullName>
    </submittedName>
</protein>
<dbReference type="GO" id="GO:0006139">
    <property type="term" value="P:nucleobase-containing compound metabolic process"/>
    <property type="evidence" value="ECO:0007669"/>
    <property type="project" value="InterPro"/>
</dbReference>
<dbReference type="InterPro" id="IPR006554">
    <property type="entry name" value="Helicase-like_DEXD_c2"/>
</dbReference>
<keyword evidence="7" id="KW-0067">ATP-binding</keyword>
<dbReference type="InterPro" id="IPR014013">
    <property type="entry name" value="Helic_SF1/SF2_ATP-bd_DinG/Rad3"/>
</dbReference>
<dbReference type="PROSITE" id="PS51193">
    <property type="entry name" value="HELICASE_ATP_BIND_2"/>
    <property type="match status" value="1"/>
</dbReference>
<evidence type="ECO:0000256" key="7">
    <source>
        <dbReference type="ARBA" id="ARBA00022840"/>
    </source>
</evidence>
<evidence type="ECO:0000256" key="9">
    <source>
        <dbReference type="ARBA" id="ARBA00023014"/>
    </source>
</evidence>
<dbReference type="GO" id="GO:0005634">
    <property type="term" value="C:nucleus"/>
    <property type="evidence" value="ECO:0007669"/>
    <property type="project" value="TreeGrafter"/>
</dbReference>
<dbReference type="OMA" id="GTMEPRL"/>
<dbReference type="Proteomes" id="UP000018050">
    <property type="component" value="Unassembled WGS sequence"/>
</dbReference>
<keyword evidence="8" id="KW-0408">Iron</keyword>
<proteinExistence type="inferred from homology"/>
<evidence type="ECO:0000313" key="13">
    <source>
        <dbReference type="EMBL" id="CDI79735.1"/>
    </source>
</evidence>
<dbReference type="Pfam" id="PF13307">
    <property type="entry name" value="Helicase_C_2"/>
    <property type="match status" value="1"/>
</dbReference>
<dbReference type="Gene3D" id="3.40.50.300">
    <property type="entry name" value="P-loop containing nucleotide triphosphate hydrolases"/>
    <property type="match status" value="3"/>
</dbReference>
<keyword evidence="10" id="KW-0413">Isomerase</keyword>
<dbReference type="AlphaFoldDB" id="U6GHU0"/>
<dbReference type="PANTHER" id="PTHR11472">
    <property type="entry name" value="DNA REPAIR DEAD HELICASE RAD3/XP-D SUBFAMILY MEMBER"/>
    <property type="match status" value="1"/>
</dbReference>
<dbReference type="InterPro" id="IPR045028">
    <property type="entry name" value="DinG/Rad3-like"/>
</dbReference>
<evidence type="ECO:0000256" key="10">
    <source>
        <dbReference type="ARBA" id="ARBA00023235"/>
    </source>
</evidence>
<dbReference type="GO" id="GO:0051536">
    <property type="term" value="F:iron-sulfur cluster binding"/>
    <property type="evidence" value="ECO:0007669"/>
    <property type="project" value="UniProtKB-KW"/>
</dbReference>
<organism evidence="13 14">
    <name type="scientific">Eimeria acervulina</name>
    <name type="common">Coccidian parasite</name>
    <dbReference type="NCBI Taxonomy" id="5801"/>
    <lineage>
        <taxon>Eukaryota</taxon>
        <taxon>Sar</taxon>
        <taxon>Alveolata</taxon>
        <taxon>Apicomplexa</taxon>
        <taxon>Conoidasida</taxon>
        <taxon>Coccidia</taxon>
        <taxon>Eucoccidiorida</taxon>
        <taxon>Eimeriorina</taxon>
        <taxon>Eimeriidae</taxon>
        <taxon>Eimeria</taxon>
    </lineage>
</organism>
<dbReference type="VEuPathDB" id="ToxoDB:EAH_00012060"/>
<feature type="region of interest" description="Disordered" evidence="11">
    <location>
        <begin position="1"/>
        <end position="25"/>
    </location>
</feature>
<comment type="cofactor">
    <cofactor evidence="1">
        <name>[4Fe-4S] cluster</name>
        <dbReference type="ChEBI" id="CHEBI:49883"/>
    </cofactor>
</comment>
<dbReference type="Pfam" id="PF06733">
    <property type="entry name" value="DEAD_2"/>
    <property type="match status" value="1"/>
</dbReference>
<keyword evidence="6 13" id="KW-0347">Helicase</keyword>
<evidence type="ECO:0000256" key="8">
    <source>
        <dbReference type="ARBA" id="ARBA00023004"/>
    </source>
</evidence>
<dbReference type="PANTHER" id="PTHR11472:SF41">
    <property type="entry name" value="ATP-DEPENDENT DNA HELICASE DDX11-RELATED"/>
    <property type="match status" value="1"/>
</dbReference>
<evidence type="ECO:0000256" key="3">
    <source>
        <dbReference type="ARBA" id="ARBA00022723"/>
    </source>
</evidence>
<evidence type="ECO:0000256" key="11">
    <source>
        <dbReference type="SAM" id="MobiDB-lite"/>
    </source>
</evidence>
<evidence type="ECO:0000313" key="14">
    <source>
        <dbReference type="Proteomes" id="UP000018050"/>
    </source>
</evidence>
<dbReference type="SMART" id="SM00488">
    <property type="entry name" value="DEXDc2"/>
    <property type="match status" value="1"/>
</dbReference>
<evidence type="ECO:0000256" key="2">
    <source>
        <dbReference type="ARBA" id="ARBA00008435"/>
    </source>
</evidence>
<dbReference type="GO" id="GO:0034085">
    <property type="term" value="P:establishment of sister chromatid cohesion"/>
    <property type="evidence" value="ECO:0007669"/>
    <property type="project" value="TreeGrafter"/>
</dbReference>
<dbReference type="SMART" id="SM00491">
    <property type="entry name" value="HELICc2"/>
    <property type="match status" value="1"/>
</dbReference>
<keyword evidence="3" id="KW-0479">Metal-binding</keyword>
<dbReference type="EMBL" id="HG671074">
    <property type="protein sequence ID" value="CDI79735.1"/>
    <property type="molecule type" value="Genomic_DNA"/>
</dbReference>
<accession>U6GHU0</accession>
<keyword evidence="5" id="KW-0378">Hydrolase</keyword>
<evidence type="ECO:0000259" key="12">
    <source>
        <dbReference type="PROSITE" id="PS51193"/>
    </source>
</evidence>
<dbReference type="InterPro" id="IPR010614">
    <property type="entry name" value="RAD3-like_helicase_DEAD"/>
</dbReference>
<dbReference type="InterPro" id="IPR027417">
    <property type="entry name" value="P-loop_NTPase"/>
</dbReference>
<dbReference type="GeneID" id="25269276"/>
<dbReference type="RefSeq" id="XP_013250203.1">
    <property type="nucleotide sequence ID" value="XM_013394749.1"/>
</dbReference>
<sequence length="1082" mass="118803">MKDTGQHPTAAALSSTGSAAPADEAATEDGTFGFPYIPYPSQLLFMAAVWRALQGSSQKTKFAALELPTGGGKTLSFLCPSVVWLKQQAEQLLLQQLQQKQHQAQVQQKQQQDSEPTRKKPAWVKTALLQQHRQQVQHFLRERRKRLKEAAARAHVAITAAAAAAADPVHQLEQQQGRDCKLPVGSKRHAATNSLLKQQEHAEYDAFAPEERGASLDLEGTGPRHEAWTLSSQQGSPCSLRNPQIVICSRTHQQLQQYVGEIRLMHKRGRRKEIKDFVAVVAAGRQQLCLHPDVCDGSGSSSSNGSSDMADKCSYLVSKGMCSYYKRKHLVADAAVAAPLDIEDLRRVGKSVGGCPYYGCRTAVTEADVVLLPFSLAFSADINTAESTAVSLAGSIFCVDEAHHLSAALSSSKSAALSHQTAASAARVLSLYVEHFKDRLTSRSLHLLQQLSRLVETIYKRLQPFCCCSQQQQSTRQQQEQHHHAVEDLFVSPIGAPAHSPAAGTADTTTAAIAANSADVSARDEETVLTATALLRLFKLENFDLHELIAFLSDPSRRICQKVRGFAMNYNDRLQQPQQKQQQTKTLHMQKQIDQQHYTENYILEPSCLYAVKSFLCALLGMDAADRLSITNVHEHPTAALPAVGPAGNGDRKAADEMETKHIALSTCCCCRLEVVCLATVKASRLVVLMGGTLSPFESLSRFVRCLPPTSYLFLSADCGAARDRVLALPIRRLSSTCSDFCFEFSQRMHFPTQFVSLLRLLLCVSGSVSGGVVVFFPSFATLQSFLAVAGISGGGDGVAVAESIVEELKRRGPIFAERRTPGPTIAEAGIHIAYGTALWQLYSCAVLGGDSAGGMRRATSIMCTRNLDLACNNRSKRGFQWEDKTCKALSAQESSPQSKTAFLFCVMGGRLSEGVNFSNALARLLVVVGMPFPSVKDKIFILHKEHYNAIMTNPKATADEAEEAKPAPSDWPADAKQLQQQQREQHFVDYGLLQCMITVNQTIGRAIRHSKDYAAILLVDRRYSLARVQQMLPRWLLPSLDTTRRVDYGAEDDVEGIARRLQLFFAPLERSEQDKRTCLAF</sequence>
<gene>
    <name evidence="13" type="ORF">EAH_00012060</name>
</gene>
<keyword evidence="9" id="KW-0411">Iron-sulfur</keyword>
<dbReference type="GO" id="GO:0003677">
    <property type="term" value="F:DNA binding"/>
    <property type="evidence" value="ECO:0007669"/>
    <property type="project" value="InterPro"/>
</dbReference>
<dbReference type="GO" id="GO:0046872">
    <property type="term" value="F:metal ion binding"/>
    <property type="evidence" value="ECO:0007669"/>
    <property type="project" value="UniProtKB-KW"/>
</dbReference>
<name>U6GHU0_EIMAC</name>
<evidence type="ECO:0000256" key="6">
    <source>
        <dbReference type="ARBA" id="ARBA00022806"/>
    </source>
</evidence>
<dbReference type="GO" id="GO:0003678">
    <property type="term" value="F:DNA helicase activity"/>
    <property type="evidence" value="ECO:0007669"/>
    <property type="project" value="InterPro"/>
</dbReference>
<feature type="compositionally biased region" description="Low complexity" evidence="11">
    <location>
        <begin position="8"/>
        <end position="22"/>
    </location>
</feature>
<feature type="domain" description="Helicase ATP-binding" evidence="12">
    <location>
        <begin position="28"/>
        <end position="466"/>
    </location>
</feature>
<evidence type="ECO:0000256" key="4">
    <source>
        <dbReference type="ARBA" id="ARBA00022741"/>
    </source>
</evidence>